<proteinExistence type="predicted"/>
<protein>
    <submittedName>
        <fullName evidence="2">Uncharacterized protein</fullName>
    </submittedName>
</protein>
<evidence type="ECO:0000313" key="2">
    <source>
        <dbReference type="EMBL" id="KAB7518786.1"/>
    </source>
</evidence>
<dbReference type="RefSeq" id="WP_152156166.1">
    <property type="nucleotide sequence ID" value="NZ_QMDY01000003.1"/>
</dbReference>
<dbReference type="Proteomes" id="UP000326207">
    <property type="component" value="Unassembled WGS sequence"/>
</dbReference>
<comment type="caution">
    <text evidence="2">The sequence shown here is derived from an EMBL/GenBank/DDBJ whole genome shotgun (WGS) entry which is preliminary data.</text>
</comment>
<organism evidence="2 3">
    <name type="scientific">Halosegnis rubeus</name>
    <dbReference type="NCBI Taxonomy" id="2212850"/>
    <lineage>
        <taxon>Archaea</taxon>
        <taxon>Methanobacteriati</taxon>
        <taxon>Methanobacteriota</taxon>
        <taxon>Stenosarchaea group</taxon>
        <taxon>Halobacteria</taxon>
        <taxon>Halobacteriales</taxon>
        <taxon>Natronomonadaceae</taxon>
        <taxon>Halosegnis</taxon>
    </lineage>
</organism>
<sequence>MRTIYPLIVVVALAMAVMAVSLSGFGAVTGVSTDGLQSDGALNESVSNQGVEEGLSGGVSNGESGLVGLTLSAGAAVQQIGSMVVLLPVELRNLGFPRAFAYPVGVAAQLLAGIGLFQFTVGRRWD</sequence>
<dbReference type="AlphaFoldDB" id="A0A5N5UJB2"/>
<dbReference type="EMBL" id="QMDY01000003">
    <property type="protein sequence ID" value="KAB7518786.1"/>
    <property type="molecule type" value="Genomic_DNA"/>
</dbReference>
<accession>A0A5N5UJB2</accession>
<keyword evidence="1" id="KW-0812">Transmembrane</keyword>
<feature type="transmembrane region" description="Helical" evidence="1">
    <location>
        <begin position="7"/>
        <end position="28"/>
    </location>
</feature>
<feature type="transmembrane region" description="Helical" evidence="1">
    <location>
        <begin position="99"/>
        <end position="121"/>
    </location>
</feature>
<evidence type="ECO:0000256" key="1">
    <source>
        <dbReference type="SAM" id="Phobius"/>
    </source>
</evidence>
<name>A0A5N5UJB2_9EURY</name>
<keyword evidence="1" id="KW-1133">Transmembrane helix</keyword>
<evidence type="ECO:0000313" key="3">
    <source>
        <dbReference type="Proteomes" id="UP000326207"/>
    </source>
</evidence>
<feature type="transmembrane region" description="Helical" evidence="1">
    <location>
        <begin position="66"/>
        <end position="87"/>
    </location>
</feature>
<keyword evidence="1" id="KW-0472">Membrane</keyword>
<reference evidence="2 3" key="1">
    <citation type="submission" date="2019-10" db="EMBL/GenBank/DDBJ databases">
        <title>Unraveling microbial dark matter from salterns through culturing: the case of the genus Halosegnis.</title>
        <authorList>
            <person name="Duran-Viseras A."/>
            <person name="Andrei A.-S."/>
            <person name="Vera-Gargallo B."/>
            <person name="Ghai R."/>
            <person name="Sanchez-Porro C."/>
            <person name="Ventosa A."/>
        </authorList>
    </citation>
    <scope>NUCLEOTIDE SEQUENCE [LARGE SCALE GENOMIC DNA]</scope>
    <source>
        <strain evidence="2 3">F19-13</strain>
    </source>
</reference>
<gene>
    <name evidence="2" type="ORF">DP108_06360</name>
</gene>